<feature type="compositionally biased region" description="Polar residues" evidence="1">
    <location>
        <begin position="178"/>
        <end position="189"/>
    </location>
</feature>
<sequence>MLKRFFCMSLNTAGVVIGWLGIVGSLLGIILLSIILKFDDDIVKALDLKTSSGDDQMHLAIVIGCSVFMGFILLNLPSSALLVLGTKKERHLMLLPWLINSAVGLAFSIVYHLFVVNFMIYAGNNIKTLVAALIQIALILALQIYIYMAIYSLFKQIQQTGAQPRPLTTATPGMAVPNQGNTYPSCTKN</sequence>
<keyword evidence="3" id="KW-1185">Reference proteome</keyword>
<dbReference type="PANTHER" id="PTHR36694:SF11">
    <property type="entry name" value="LP21121P-RELATED"/>
    <property type="match status" value="1"/>
</dbReference>
<dbReference type="RefSeq" id="XP_017865186.1">
    <property type="nucleotide sequence ID" value="XM_018009697.1"/>
</dbReference>
<feature type="transmembrane region" description="Helical" evidence="2">
    <location>
        <begin position="12"/>
        <end position="36"/>
    </location>
</feature>
<reference evidence="4" key="3">
    <citation type="submission" date="2025-08" db="UniProtKB">
        <authorList>
            <consortium name="RefSeq"/>
        </authorList>
    </citation>
    <scope>IDENTIFICATION</scope>
    <source>
        <tissue evidence="4">Whole organism</tissue>
    </source>
</reference>
<feature type="transmembrane region" description="Helical" evidence="2">
    <location>
        <begin position="97"/>
        <end position="123"/>
    </location>
</feature>
<organism evidence="3 4">
    <name type="scientific">Drosophila arizonae</name>
    <name type="common">Fruit fly</name>
    <dbReference type="NCBI Taxonomy" id="7263"/>
    <lineage>
        <taxon>Eukaryota</taxon>
        <taxon>Metazoa</taxon>
        <taxon>Ecdysozoa</taxon>
        <taxon>Arthropoda</taxon>
        <taxon>Hexapoda</taxon>
        <taxon>Insecta</taxon>
        <taxon>Pterygota</taxon>
        <taxon>Neoptera</taxon>
        <taxon>Endopterygota</taxon>
        <taxon>Diptera</taxon>
        <taxon>Brachycera</taxon>
        <taxon>Muscomorpha</taxon>
        <taxon>Ephydroidea</taxon>
        <taxon>Drosophilidae</taxon>
        <taxon>Drosophila</taxon>
    </lineage>
</organism>
<keyword evidence="2" id="KW-1133">Transmembrane helix</keyword>
<evidence type="ECO:0000313" key="3">
    <source>
        <dbReference type="Proteomes" id="UP000694904"/>
    </source>
</evidence>
<proteinExistence type="predicted"/>
<dbReference type="GeneID" id="108615298"/>
<keyword evidence="2" id="KW-0812">Transmembrane</keyword>
<keyword evidence="2" id="KW-0472">Membrane</keyword>
<evidence type="ECO:0000313" key="4">
    <source>
        <dbReference type="RefSeq" id="XP_017865186.1"/>
    </source>
</evidence>
<feature type="region of interest" description="Disordered" evidence="1">
    <location>
        <begin position="168"/>
        <end position="189"/>
    </location>
</feature>
<dbReference type="PANTHER" id="PTHR36694">
    <property type="entry name" value="PASIFLORA 1, ISOFORM A-RELATED"/>
    <property type="match status" value="1"/>
</dbReference>
<reference evidence="3" key="2">
    <citation type="journal article" date="2016" name="G3 (Bethesda)">
        <title>Genome Evolution in Three Species of Cactophilic Drosophila.</title>
        <authorList>
            <person name="Sanchez-Flores A."/>
            <person name="Penazola F."/>
            <person name="Carpinteyro-Ponce J."/>
            <person name="Nazario-Yepiz N."/>
            <person name="Abreu-Goodger C."/>
            <person name="Machado C.A."/>
            <person name="Markow T.A."/>
        </authorList>
    </citation>
    <scope>NUCLEOTIDE SEQUENCE [LARGE SCALE GENOMIC DNA]</scope>
</reference>
<gene>
    <name evidence="4" type="primary">LOC108615298</name>
</gene>
<protein>
    <submittedName>
        <fullName evidence="4">Uncharacterized protein LOC108615298</fullName>
    </submittedName>
</protein>
<accession>A0ABM1PDA0</accession>
<dbReference type="InterPro" id="IPR031720">
    <property type="entry name" value="DUF4728"/>
</dbReference>
<dbReference type="Pfam" id="PF15860">
    <property type="entry name" value="DUF4728"/>
    <property type="match status" value="1"/>
</dbReference>
<evidence type="ECO:0000256" key="1">
    <source>
        <dbReference type="SAM" id="MobiDB-lite"/>
    </source>
</evidence>
<feature type="transmembrane region" description="Helical" evidence="2">
    <location>
        <begin position="56"/>
        <end position="76"/>
    </location>
</feature>
<evidence type="ECO:0000256" key="2">
    <source>
        <dbReference type="SAM" id="Phobius"/>
    </source>
</evidence>
<name>A0ABM1PDA0_DROAR</name>
<reference evidence="3" key="1">
    <citation type="journal article" date="1997" name="Nucleic Acids Res.">
        <title>tRNAscan-SE: a program for improved detection of transfer RNA genes in genomic sequence.</title>
        <authorList>
            <person name="Lowe T.M."/>
            <person name="Eddy S.R."/>
        </authorList>
    </citation>
    <scope>NUCLEOTIDE SEQUENCE [LARGE SCALE GENOMIC DNA]</scope>
</reference>
<dbReference type="Proteomes" id="UP000694904">
    <property type="component" value="Chromosome 5"/>
</dbReference>
<feature type="transmembrane region" description="Helical" evidence="2">
    <location>
        <begin position="129"/>
        <end position="154"/>
    </location>
</feature>